<dbReference type="Pfam" id="PF00691">
    <property type="entry name" value="OmpA"/>
    <property type="match status" value="1"/>
</dbReference>
<dbReference type="InterPro" id="IPR006664">
    <property type="entry name" value="OMP_bac"/>
</dbReference>
<dbReference type="InterPro" id="IPR006665">
    <property type="entry name" value="OmpA-like"/>
</dbReference>
<dbReference type="EMBL" id="CP038026">
    <property type="protein sequence ID" value="QBQ38982.1"/>
    <property type="molecule type" value="Genomic_DNA"/>
</dbReference>
<reference evidence="7" key="1">
    <citation type="journal article" date="2014" name="Int. J. Syst. Evol. Microbiol.">
        <title>Complete genome sequence of Corynebacterium casei LMG S-19264T (=DSM 44701T), isolated from a smear-ripened cheese.</title>
        <authorList>
            <consortium name="US DOE Joint Genome Institute (JGI-PGF)"/>
            <person name="Walter F."/>
            <person name="Albersmeier A."/>
            <person name="Kalinowski J."/>
            <person name="Ruckert C."/>
        </authorList>
    </citation>
    <scope>NUCLEOTIDE SEQUENCE</scope>
    <source>
        <strain evidence="7">KCTC 12344</strain>
    </source>
</reference>
<evidence type="ECO:0000313" key="7">
    <source>
        <dbReference type="EMBL" id="GGY86244.1"/>
    </source>
</evidence>
<evidence type="ECO:0000313" key="9">
    <source>
        <dbReference type="Proteomes" id="UP000294359"/>
    </source>
</evidence>
<dbReference type="CDD" id="cd07185">
    <property type="entry name" value="OmpA_C-like"/>
    <property type="match status" value="1"/>
</dbReference>
<dbReference type="PROSITE" id="PS51123">
    <property type="entry name" value="OMPA_2"/>
    <property type="match status" value="1"/>
</dbReference>
<name>A0A4P7BKZ9_9BURK</name>
<evidence type="ECO:0000256" key="4">
    <source>
        <dbReference type="PROSITE-ProRule" id="PRU00473"/>
    </source>
</evidence>
<keyword evidence="3" id="KW-0998">Cell outer membrane</keyword>
<dbReference type="GO" id="GO:0009279">
    <property type="term" value="C:cell outer membrane"/>
    <property type="evidence" value="ECO:0007669"/>
    <property type="project" value="UniProtKB-SubCell"/>
</dbReference>
<dbReference type="PANTHER" id="PTHR30329:SF21">
    <property type="entry name" value="LIPOPROTEIN YIAD-RELATED"/>
    <property type="match status" value="1"/>
</dbReference>
<evidence type="ECO:0000313" key="8">
    <source>
        <dbReference type="EMBL" id="QBQ38982.1"/>
    </source>
</evidence>
<feature type="region of interest" description="Disordered" evidence="5">
    <location>
        <begin position="196"/>
        <end position="228"/>
    </location>
</feature>
<dbReference type="PRINTS" id="PR01023">
    <property type="entry name" value="NAFLGMOTY"/>
</dbReference>
<dbReference type="Gene3D" id="3.30.1330.60">
    <property type="entry name" value="OmpA-like domain"/>
    <property type="match status" value="1"/>
</dbReference>
<reference evidence="7" key="3">
    <citation type="submission" date="2022-12" db="EMBL/GenBank/DDBJ databases">
        <authorList>
            <person name="Sun Q."/>
            <person name="Kim S."/>
        </authorList>
    </citation>
    <scope>NUCLEOTIDE SEQUENCE</scope>
    <source>
        <strain evidence="7">KCTC 12344</strain>
    </source>
</reference>
<dbReference type="SUPFAM" id="SSF103088">
    <property type="entry name" value="OmpA-like"/>
    <property type="match status" value="1"/>
</dbReference>
<keyword evidence="2 4" id="KW-0472">Membrane</keyword>
<dbReference type="InterPro" id="IPR036737">
    <property type="entry name" value="OmpA-like_sf"/>
</dbReference>
<evidence type="ECO:0000259" key="6">
    <source>
        <dbReference type="PROSITE" id="PS51123"/>
    </source>
</evidence>
<reference evidence="8 9" key="2">
    <citation type="submission" date="2019-03" db="EMBL/GenBank/DDBJ databases">
        <title>Draft Genome Sequences of Six Type Strains of the Genus Massilia.</title>
        <authorList>
            <person name="Miess H."/>
            <person name="Frediansyhah A."/>
            <person name="Gross H."/>
        </authorList>
    </citation>
    <scope>NUCLEOTIDE SEQUENCE [LARGE SCALE GENOMIC DNA]</scope>
    <source>
        <strain evidence="8 9">DSM 17505</strain>
    </source>
</reference>
<dbReference type="AlphaFoldDB" id="A0A4P7BKZ9"/>
<dbReference type="PANTHER" id="PTHR30329">
    <property type="entry name" value="STATOR ELEMENT OF FLAGELLAR MOTOR COMPLEX"/>
    <property type="match status" value="1"/>
</dbReference>
<dbReference type="RefSeq" id="WP_134387677.1">
    <property type="nucleotide sequence ID" value="NZ_BMWW01000003.1"/>
</dbReference>
<dbReference type="PRINTS" id="PR01021">
    <property type="entry name" value="OMPADOMAIN"/>
</dbReference>
<protein>
    <submittedName>
        <fullName evidence="8">OmpA family protein</fullName>
    </submittedName>
</protein>
<evidence type="ECO:0000256" key="2">
    <source>
        <dbReference type="ARBA" id="ARBA00023136"/>
    </source>
</evidence>
<organism evidence="7 10">
    <name type="scientific">Pseudoduganella plicata</name>
    <dbReference type="NCBI Taxonomy" id="321984"/>
    <lineage>
        <taxon>Bacteria</taxon>
        <taxon>Pseudomonadati</taxon>
        <taxon>Pseudomonadota</taxon>
        <taxon>Betaproteobacteria</taxon>
        <taxon>Burkholderiales</taxon>
        <taxon>Oxalobacteraceae</taxon>
        <taxon>Telluria group</taxon>
        <taxon>Pseudoduganella</taxon>
    </lineage>
</organism>
<dbReference type="Proteomes" id="UP000294359">
    <property type="component" value="Chromosome"/>
</dbReference>
<dbReference type="InterPro" id="IPR050330">
    <property type="entry name" value="Bact_OuterMem_StrucFunc"/>
</dbReference>
<dbReference type="OrthoDB" id="9782229at2"/>
<gene>
    <name evidence="8" type="ORF">E1742_24650</name>
    <name evidence="7" type="ORF">GCM10007388_19290</name>
</gene>
<accession>A0A4P7BKZ9</accession>
<proteinExistence type="predicted"/>
<evidence type="ECO:0000313" key="10">
    <source>
        <dbReference type="Proteomes" id="UP000619512"/>
    </source>
</evidence>
<evidence type="ECO:0000256" key="5">
    <source>
        <dbReference type="SAM" id="MobiDB-lite"/>
    </source>
</evidence>
<dbReference type="EMBL" id="BMWW01000003">
    <property type="protein sequence ID" value="GGY86244.1"/>
    <property type="molecule type" value="Genomic_DNA"/>
</dbReference>
<dbReference type="Proteomes" id="UP000619512">
    <property type="component" value="Unassembled WGS sequence"/>
</dbReference>
<feature type="domain" description="OmpA-like" evidence="6">
    <location>
        <begin position="108"/>
        <end position="225"/>
    </location>
</feature>
<sequence length="228" mass="23555">MTILNDTYKKAVAGAVAVAMAIGATGCADMNTEQRGTATGAGIGAGLGAILGATTSHGGGGRAAGGAVLGAAVGAVAGNIWSKRMESQKQAMEQATRGTGVQVSQTSDNRLKMEIPSDISFDTNRADIKSNFRPILDRFAATLNENPATTVTIIGHTDSTGSDAINQPLSVERASHTRDYLSTKGVSPTRVVVEGRGAREPIASNDDNSGRARNRRVEIYVAEPSPRS</sequence>
<evidence type="ECO:0000256" key="1">
    <source>
        <dbReference type="ARBA" id="ARBA00004442"/>
    </source>
</evidence>
<evidence type="ECO:0000256" key="3">
    <source>
        <dbReference type="ARBA" id="ARBA00023237"/>
    </source>
</evidence>
<keyword evidence="9" id="KW-1185">Reference proteome</keyword>
<comment type="subcellular location">
    <subcellularLocation>
        <location evidence="1">Cell outer membrane</location>
    </subcellularLocation>
</comment>